<dbReference type="EMBL" id="UXSR01005230">
    <property type="protein sequence ID" value="VDD80029.1"/>
    <property type="molecule type" value="Genomic_DNA"/>
</dbReference>
<dbReference type="AlphaFoldDB" id="A0A0R3UFV1"/>
<evidence type="ECO:0000313" key="2">
    <source>
        <dbReference type="EMBL" id="VDD80029.1"/>
    </source>
</evidence>
<reference evidence="2 3" key="2">
    <citation type="submission" date="2018-10" db="EMBL/GenBank/DDBJ databases">
        <authorList>
            <consortium name="Pathogen Informatics"/>
        </authorList>
    </citation>
    <scope>NUCLEOTIDE SEQUENCE [LARGE SCALE GENOMIC DNA]</scope>
</reference>
<sequence>MLVNLPRNSSDKIERTSNTSYTGTAPMPRLWYHMLVVEASLGANSWKTGALNAWLGLCFIASSSCGADLLSSRGGGAGGPWLITRTDRLAHLWPLRQRRRLCLSPPRQHSDSAEGVDQARPQFHLPPPQTPLPTTATEGAQVMTASSSTEQRIHPTGHDFSESHVALDVEALQLSAISLGSSEAAASAAVSDLVTVKTAANTSSLYSPSTHALNSSLEHLPRPVRWLVSSKGRMTTVALRALNALRKQRNNGADSWKRALSVSSSMNNGSDGAITQSISSPDWFQHHPLDSVIKSKTRSTSPSHCSSASATQRSLSDTFVFRGLILPVDVSTLGRNCFCDSPQRQETPTVEPQLNVVSGYDSYDTITGFLAEVDTEAGSWHCDVLEAIENLMNCVLIGRVDSSLVELYTKAVMRRSEGSPSHIGACLHSEVAQLLSNYSYSRLARTIAQSFLSEFPPFVEVSPETVMV</sequence>
<dbReference type="Proteomes" id="UP000267029">
    <property type="component" value="Unassembled WGS sequence"/>
</dbReference>
<gene>
    <name evidence="2" type="ORF">MCOS_LOCUS6032</name>
</gene>
<organism evidence="4">
    <name type="scientific">Mesocestoides corti</name>
    <name type="common">Flatworm</name>
    <dbReference type="NCBI Taxonomy" id="53468"/>
    <lineage>
        <taxon>Eukaryota</taxon>
        <taxon>Metazoa</taxon>
        <taxon>Spiralia</taxon>
        <taxon>Lophotrochozoa</taxon>
        <taxon>Platyhelminthes</taxon>
        <taxon>Cestoda</taxon>
        <taxon>Eucestoda</taxon>
        <taxon>Cyclophyllidea</taxon>
        <taxon>Mesocestoididae</taxon>
        <taxon>Mesocestoides</taxon>
    </lineage>
</organism>
<proteinExistence type="predicted"/>
<dbReference type="WBParaSite" id="MCOS_0000603101-mRNA-1">
    <property type="protein sequence ID" value="MCOS_0000603101-mRNA-1"/>
    <property type="gene ID" value="MCOS_0000603101"/>
</dbReference>
<evidence type="ECO:0000313" key="3">
    <source>
        <dbReference type="Proteomes" id="UP000267029"/>
    </source>
</evidence>
<keyword evidence="3" id="KW-1185">Reference proteome</keyword>
<evidence type="ECO:0000256" key="1">
    <source>
        <dbReference type="SAM" id="MobiDB-lite"/>
    </source>
</evidence>
<accession>A0A0R3UFV1</accession>
<protein>
    <submittedName>
        <fullName evidence="4">PUM-HD domain-containing protein</fullName>
    </submittedName>
</protein>
<reference evidence="4" key="1">
    <citation type="submission" date="2017-02" db="UniProtKB">
        <authorList>
            <consortium name="WormBaseParasite"/>
        </authorList>
    </citation>
    <scope>IDENTIFICATION</scope>
</reference>
<evidence type="ECO:0000313" key="4">
    <source>
        <dbReference type="WBParaSite" id="MCOS_0000603101-mRNA-1"/>
    </source>
</evidence>
<name>A0A0R3UFV1_MESCO</name>
<feature type="region of interest" description="Disordered" evidence="1">
    <location>
        <begin position="105"/>
        <end position="153"/>
    </location>
</feature>
<dbReference type="OrthoDB" id="10678003at2759"/>